<dbReference type="STRING" id="96773.Tchl_2821"/>
<keyword evidence="2" id="KW-1185">Reference proteome</keyword>
<dbReference type="RefSeq" id="WP_075148984.1">
    <property type="nucleotide sequence ID" value="NZ_CP018839.1"/>
</dbReference>
<dbReference type="EMBL" id="CP018839">
    <property type="protein sequence ID" value="APR05644.1"/>
    <property type="molecule type" value="Genomic_DNA"/>
</dbReference>
<dbReference type="OrthoDB" id="9915822at2"/>
<accession>A0A1H5Z680</accession>
<organism evidence="1 2">
    <name type="scientific">Thauera chlorobenzoica</name>
    <dbReference type="NCBI Taxonomy" id="96773"/>
    <lineage>
        <taxon>Bacteria</taxon>
        <taxon>Pseudomonadati</taxon>
        <taxon>Pseudomonadota</taxon>
        <taxon>Betaproteobacteria</taxon>
        <taxon>Rhodocyclales</taxon>
        <taxon>Zoogloeaceae</taxon>
        <taxon>Thauera</taxon>
    </lineage>
</organism>
<dbReference type="Proteomes" id="UP000185739">
    <property type="component" value="Chromosome"/>
</dbReference>
<protein>
    <submittedName>
        <fullName evidence="1">Uncharacterized protein</fullName>
    </submittedName>
</protein>
<proteinExistence type="predicted"/>
<name>A0A1H5Z680_9RHOO</name>
<evidence type="ECO:0000313" key="2">
    <source>
        <dbReference type="Proteomes" id="UP000185739"/>
    </source>
</evidence>
<gene>
    <name evidence="1" type="ORF">Tchl_2821</name>
</gene>
<evidence type="ECO:0000313" key="1">
    <source>
        <dbReference type="EMBL" id="APR05644.1"/>
    </source>
</evidence>
<sequence length="66" mass="6661">MKLIAKVTLVTGAGDIPPGGEIDVKDKAEAESLIARGFATPVRTASPKAEPKAEDQGEAGLEGEGA</sequence>
<dbReference type="KEGG" id="tcl:Tchl_2821"/>
<dbReference type="AlphaFoldDB" id="A0A1H5Z680"/>
<reference evidence="1 2" key="1">
    <citation type="submission" date="2016-12" db="EMBL/GenBank/DDBJ databases">
        <title>Complete genome sequence of Thauera chlorobenzoica, a Betaproteobacterium degrading haloaromatics anaerobically to CO2 and halides.</title>
        <authorList>
            <person name="Goris T."/>
            <person name="Mergelsberg M."/>
            <person name="Boll M."/>
        </authorList>
    </citation>
    <scope>NUCLEOTIDE SEQUENCE [LARGE SCALE GENOMIC DNA]</scope>
    <source>
        <strain evidence="1 2">3CB1</strain>
    </source>
</reference>